<dbReference type="PRINTS" id="PR01900">
    <property type="entry name" value="YIDCPROTEIN"/>
</dbReference>
<sequence length="550" mass="61235">MEQQRPLLYLMLAFITFMIWQTWQQRNAPPPVANTPTTQGIAATNTAQLDVPQAQGLPAASANGATAGNVVSGKNIRVKTDVLDLEISLTGGTILQADLLTYPVSLDEPDNPVRVLDIAKSYAAQSGLVATDGSPEKAPNHYAAFTTEKAEFDLGDSDTLVVPLTWTSPNGLNVIKTFTFTRGKFLVDVNQTINNQSGETWVGSEYHQLTHGVHESEGMGLTSVSYVGGAYYDDKYVKVDFGDIQDTDLKQPIKGGWAAMLEHYFISAWIPGPEATNNYYTKFIPNNSNHILGVSSPLLTVPDGKAGVFKSQFYVGPKTQAKLEKMSPGLDLTVDYGIFSFVSKPIFWMMNKIHDVVGNWGWTIILMTILIKIIFFYPSAISYRSMAKMKKLGPKIKEINEKHKADPQAKQKATMDFYRKEKINPLGGCLPILIQMPVFMGLYWVLLESVELRQAPWILWFKDLSVMDPYFVLPLLMGASMYIQQRLNPPQMADPMQQKIFQFLPVVFTVMFLFFPAGLVLYWVVNNVLSIAQQYVITKKIVGDAAPVLS</sequence>
<dbReference type="GO" id="GO:0032977">
    <property type="term" value="F:membrane insertase activity"/>
    <property type="evidence" value="ECO:0007669"/>
    <property type="project" value="InterPro"/>
</dbReference>
<name>A0A317CP18_9GAMM</name>
<dbReference type="Pfam" id="PF02096">
    <property type="entry name" value="60KD_IMP"/>
    <property type="match status" value="1"/>
</dbReference>
<keyword evidence="7 13" id="KW-0653">Protein transport</keyword>
<dbReference type="Gene3D" id="2.70.98.90">
    <property type="match status" value="1"/>
</dbReference>
<dbReference type="GO" id="GO:0015031">
    <property type="term" value="P:protein transport"/>
    <property type="evidence" value="ECO:0007669"/>
    <property type="project" value="UniProtKB-KW"/>
</dbReference>
<reference evidence="16 17" key="1">
    <citation type="submission" date="2018-05" db="EMBL/GenBank/DDBJ databases">
        <title>Leucothrix arctica sp. nov., isolated from Arctic seawater.</title>
        <authorList>
            <person name="Choi A."/>
            <person name="Baek K."/>
        </authorList>
    </citation>
    <scope>NUCLEOTIDE SEQUENCE [LARGE SCALE GENOMIC DNA]</scope>
    <source>
        <strain evidence="16 17">JCM 18388</strain>
    </source>
</reference>
<dbReference type="InterPro" id="IPR047196">
    <property type="entry name" value="YidC_ALB_C"/>
</dbReference>
<evidence type="ECO:0000256" key="10">
    <source>
        <dbReference type="ARBA" id="ARBA00023186"/>
    </source>
</evidence>
<dbReference type="HAMAP" id="MF_01810">
    <property type="entry name" value="YidC_type1"/>
    <property type="match status" value="1"/>
</dbReference>
<dbReference type="NCBIfam" id="NF002352">
    <property type="entry name" value="PRK01318.1-3"/>
    <property type="match status" value="1"/>
</dbReference>
<evidence type="ECO:0000256" key="7">
    <source>
        <dbReference type="ARBA" id="ARBA00022927"/>
    </source>
</evidence>
<evidence type="ECO:0000259" key="14">
    <source>
        <dbReference type="Pfam" id="PF02096"/>
    </source>
</evidence>
<dbReference type="CDD" id="cd19961">
    <property type="entry name" value="EcYidC-like_peri"/>
    <property type="match status" value="1"/>
</dbReference>
<comment type="subcellular location">
    <subcellularLocation>
        <location evidence="1">Cell inner membrane</location>
        <topology evidence="1">Multi-pass membrane protein</topology>
    </subcellularLocation>
    <subcellularLocation>
        <location evidence="13">Cell membrane</location>
        <topology evidence="13">Multi-pass membrane protein</topology>
    </subcellularLocation>
</comment>
<evidence type="ECO:0000256" key="1">
    <source>
        <dbReference type="ARBA" id="ARBA00004429"/>
    </source>
</evidence>
<evidence type="ECO:0000256" key="6">
    <source>
        <dbReference type="ARBA" id="ARBA00022692"/>
    </source>
</evidence>
<evidence type="ECO:0000256" key="12">
    <source>
        <dbReference type="ARBA" id="ARBA00033342"/>
    </source>
</evidence>
<evidence type="ECO:0000256" key="3">
    <source>
        <dbReference type="ARBA" id="ARBA00015325"/>
    </source>
</evidence>
<dbReference type="PANTHER" id="PTHR12428:SF65">
    <property type="entry name" value="CYTOCHROME C OXIDASE ASSEMBLY PROTEIN COX18, MITOCHONDRIAL"/>
    <property type="match status" value="1"/>
</dbReference>
<keyword evidence="8 13" id="KW-1133">Transmembrane helix</keyword>
<evidence type="ECO:0000256" key="5">
    <source>
        <dbReference type="ARBA" id="ARBA00022475"/>
    </source>
</evidence>
<dbReference type="InterPro" id="IPR028053">
    <property type="entry name" value="Membr_insert_YidC_N"/>
</dbReference>
<evidence type="ECO:0000256" key="2">
    <source>
        <dbReference type="ARBA" id="ARBA00010527"/>
    </source>
</evidence>
<evidence type="ECO:0000313" key="16">
    <source>
        <dbReference type="EMBL" id="PWQ99901.1"/>
    </source>
</evidence>
<keyword evidence="10 13" id="KW-0143">Chaperone</keyword>
<feature type="domain" description="Membrane insertase YidC N-terminal" evidence="15">
    <location>
        <begin position="76"/>
        <end position="349"/>
    </location>
</feature>
<organism evidence="16 17">
    <name type="scientific">Leucothrix pacifica</name>
    <dbReference type="NCBI Taxonomy" id="1247513"/>
    <lineage>
        <taxon>Bacteria</taxon>
        <taxon>Pseudomonadati</taxon>
        <taxon>Pseudomonadota</taxon>
        <taxon>Gammaproteobacteria</taxon>
        <taxon>Thiotrichales</taxon>
        <taxon>Thiotrichaceae</taxon>
        <taxon>Leucothrix</taxon>
    </lineage>
</organism>
<dbReference type="RefSeq" id="WP_109836445.1">
    <property type="nucleotide sequence ID" value="NZ_QGKM01000007.1"/>
</dbReference>
<accession>A0A317CP18</accession>
<gene>
    <name evidence="13" type="primary">yidC</name>
    <name evidence="16" type="ORF">DKW60_04335</name>
</gene>
<feature type="domain" description="Membrane insertase YidC/Oxa/ALB C-terminal" evidence="14">
    <location>
        <begin position="360"/>
        <end position="539"/>
    </location>
</feature>
<dbReference type="InterPro" id="IPR038221">
    <property type="entry name" value="YidC_periplasmic_sf"/>
</dbReference>
<dbReference type="OrthoDB" id="9780552at2"/>
<comment type="caution">
    <text evidence="16">The sequence shown here is derived from an EMBL/GenBank/DDBJ whole genome shotgun (WGS) entry which is preliminary data.</text>
</comment>
<evidence type="ECO:0000256" key="13">
    <source>
        <dbReference type="HAMAP-Rule" id="MF_01810"/>
    </source>
</evidence>
<feature type="transmembrane region" description="Helical" evidence="13">
    <location>
        <begin position="360"/>
        <end position="381"/>
    </location>
</feature>
<dbReference type="NCBIfam" id="TIGR03592">
    <property type="entry name" value="yidC_oxa1_cterm"/>
    <property type="match status" value="1"/>
</dbReference>
<dbReference type="CDD" id="cd20070">
    <property type="entry name" value="5TM_YidC_Alb3"/>
    <property type="match status" value="1"/>
</dbReference>
<dbReference type="NCBIfam" id="TIGR03593">
    <property type="entry name" value="yidC_nterm"/>
    <property type="match status" value="1"/>
</dbReference>
<dbReference type="InterPro" id="IPR028055">
    <property type="entry name" value="YidC/Oxa/ALB_C"/>
</dbReference>
<comment type="subunit">
    <text evidence="13">Interacts with the Sec translocase complex via SecD. Specifically interacts with transmembrane segments of nascent integral membrane proteins during membrane integration.</text>
</comment>
<keyword evidence="5 13" id="KW-1003">Cell membrane</keyword>
<dbReference type="InterPro" id="IPR019998">
    <property type="entry name" value="Membr_insert_YidC"/>
</dbReference>
<evidence type="ECO:0000256" key="11">
    <source>
        <dbReference type="ARBA" id="ARBA00033245"/>
    </source>
</evidence>
<keyword evidence="4 13" id="KW-0813">Transport</keyword>
<comment type="similarity">
    <text evidence="2 13">Belongs to the OXA1/ALB3/YidC family. Type 1 subfamily.</text>
</comment>
<keyword evidence="6 13" id="KW-0812">Transmembrane</keyword>
<feature type="transmembrane region" description="Helical" evidence="13">
    <location>
        <begin position="503"/>
        <end position="525"/>
    </location>
</feature>
<evidence type="ECO:0000313" key="17">
    <source>
        <dbReference type="Proteomes" id="UP000245539"/>
    </source>
</evidence>
<feature type="transmembrane region" description="Helical" evidence="13">
    <location>
        <begin position="7"/>
        <end position="23"/>
    </location>
</feature>
<dbReference type="PANTHER" id="PTHR12428">
    <property type="entry name" value="OXA1"/>
    <property type="match status" value="1"/>
</dbReference>
<dbReference type="InterPro" id="IPR001708">
    <property type="entry name" value="YidC/ALB3/OXA1/COX18"/>
</dbReference>
<evidence type="ECO:0000256" key="9">
    <source>
        <dbReference type="ARBA" id="ARBA00023136"/>
    </source>
</evidence>
<evidence type="ECO:0000259" key="15">
    <source>
        <dbReference type="Pfam" id="PF14849"/>
    </source>
</evidence>
<comment type="function">
    <text evidence="13">Required for the insertion and/or proper folding and/or complex formation of integral membrane proteins into the membrane. Involved in integration of membrane proteins that insert both dependently and independently of the Sec translocase complex, as well as at least some lipoproteins. Aids folding of multispanning membrane proteins.</text>
</comment>
<evidence type="ECO:0000256" key="4">
    <source>
        <dbReference type="ARBA" id="ARBA00022448"/>
    </source>
</evidence>
<dbReference type="AlphaFoldDB" id="A0A317CP18"/>
<dbReference type="Proteomes" id="UP000245539">
    <property type="component" value="Unassembled WGS sequence"/>
</dbReference>
<dbReference type="PRINTS" id="PR00701">
    <property type="entry name" value="60KDINNERMP"/>
</dbReference>
<keyword evidence="9 13" id="KW-0472">Membrane</keyword>
<dbReference type="GO" id="GO:0005886">
    <property type="term" value="C:plasma membrane"/>
    <property type="evidence" value="ECO:0007669"/>
    <property type="project" value="UniProtKB-SubCell"/>
</dbReference>
<proteinExistence type="inferred from homology"/>
<feature type="transmembrane region" description="Helical" evidence="13">
    <location>
        <begin position="466"/>
        <end position="483"/>
    </location>
</feature>
<dbReference type="GO" id="GO:0051205">
    <property type="term" value="P:protein insertion into membrane"/>
    <property type="evidence" value="ECO:0007669"/>
    <property type="project" value="TreeGrafter"/>
</dbReference>
<keyword evidence="17" id="KW-1185">Reference proteome</keyword>
<feature type="transmembrane region" description="Helical" evidence="13">
    <location>
        <begin position="425"/>
        <end position="446"/>
    </location>
</feature>
<dbReference type="Pfam" id="PF14849">
    <property type="entry name" value="YidC_periplas"/>
    <property type="match status" value="1"/>
</dbReference>
<evidence type="ECO:0000256" key="8">
    <source>
        <dbReference type="ARBA" id="ARBA00022989"/>
    </source>
</evidence>
<dbReference type="EMBL" id="QGKM01000007">
    <property type="protein sequence ID" value="PWQ99901.1"/>
    <property type="molecule type" value="Genomic_DNA"/>
</dbReference>
<protein>
    <recommendedName>
        <fullName evidence="3 13">Membrane protein insertase YidC</fullName>
    </recommendedName>
    <alternativeName>
        <fullName evidence="12 13">Foldase YidC</fullName>
    </alternativeName>
    <alternativeName>
        <fullName evidence="11 13">Membrane integrase YidC</fullName>
    </alternativeName>
    <alternativeName>
        <fullName evidence="13">Membrane protein YidC</fullName>
    </alternativeName>
</protein>